<dbReference type="RefSeq" id="WP_129131797.1">
    <property type="nucleotide sequence ID" value="NZ_SDHW01000005.1"/>
</dbReference>
<dbReference type="SUPFAM" id="SSF51126">
    <property type="entry name" value="Pectin lyase-like"/>
    <property type="match status" value="1"/>
</dbReference>
<reference evidence="3 4" key="1">
    <citation type="submission" date="2019-01" db="EMBL/GenBank/DDBJ databases">
        <title>Lacibacter sp. strain TTM-7.</title>
        <authorList>
            <person name="Chen W.-M."/>
        </authorList>
    </citation>
    <scope>NUCLEOTIDE SEQUENCE [LARGE SCALE GENOMIC DNA]</scope>
    <source>
        <strain evidence="3 4">TTM-7</strain>
    </source>
</reference>
<sequence length="782" mass="83069">MKTRFRNIALLFLFICTSVSSSAATYTVTNTNDSGAGSLRQAITDANATSGADVIQFLILDVIGNYFEGSTGSRFAVIRVQTALPVITEAVTIDGSTQLNSNTGTLTGKTVGVLASVQSSIPYPDVYIVPSDVSPAFTFPSNGDGYSGNGITVNATNVIIKNIAISGFGNNDVSSQSSAISHSDISFIKVSAARTVNAQIYNCFISCSPTGTYPSITARRTKGAGILVCGNNNTGIIRNNLVSYSGVYGIVFNGVNNNSNGVTGNVQPSKNWQVYENQVINPTMRTSTFTSIGAAGDGISLMNCYRMNVYNNWVENCEQFGIDEGHNTDSNYINNNTVTGTTITGGTSPVGGCRISFSSRADTLINNLIYNNTASNFLGGVYVDEQTTSVAGATAYNNANCYIYKNTIYSNTGSGITISTSGSGQANGFTFSENSIYNNSGLGIDLGYNGSTLVTVNDNGDVDAGADKPNDLQNFPVIDSVKKTPTTIIIYGKAAAGAKLEFFFTDGGTNQQGGRLYNYGEAKYFIGRGTEGSGSDLRSTTGLSYNVDGNVANGNVNGFAFSFSMASIPAGAAPFVTATATVGNNTSELGLMVGSSLILDNEVINFDGKKRNAAAELTWDVSSNNTISFFEIEQSTDGANFSLAGVVSYTSAQNMQSYSKLICNASTGNNYYRLRTVYTDGKSSYSKTIIFNFAGIASAVKAGPNPFTNKINIEFRETNSRTKYQVRLLDLSGKLISKTNYSSTMGYNVITWNIAPINNNGMYIIEMVSETGEKFQQKLMHQ</sequence>
<dbReference type="Pfam" id="PF18962">
    <property type="entry name" value="Por_Secre_tail"/>
    <property type="match status" value="1"/>
</dbReference>
<dbReference type="InterPro" id="IPR026444">
    <property type="entry name" value="Secre_tail"/>
</dbReference>
<protein>
    <submittedName>
        <fullName evidence="3">T9SS type A sorting domain-containing protein</fullName>
    </submittedName>
</protein>
<evidence type="ECO:0000256" key="1">
    <source>
        <dbReference type="SAM" id="SignalP"/>
    </source>
</evidence>
<dbReference type="Proteomes" id="UP000290204">
    <property type="component" value="Unassembled WGS sequence"/>
</dbReference>
<keyword evidence="1" id="KW-0732">Signal</keyword>
<comment type="caution">
    <text evidence="3">The sequence shown here is derived from an EMBL/GenBank/DDBJ whole genome shotgun (WGS) entry which is preliminary data.</text>
</comment>
<dbReference type="AlphaFoldDB" id="A0A4Q1CG07"/>
<evidence type="ECO:0000259" key="2">
    <source>
        <dbReference type="Pfam" id="PF18962"/>
    </source>
</evidence>
<dbReference type="NCBIfam" id="TIGR04183">
    <property type="entry name" value="Por_Secre_tail"/>
    <property type="match status" value="1"/>
</dbReference>
<dbReference type="InterPro" id="IPR011050">
    <property type="entry name" value="Pectin_lyase_fold/virulence"/>
</dbReference>
<dbReference type="InterPro" id="IPR006626">
    <property type="entry name" value="PbH1"/>
</dbReference>
<organism evidence="3 4">
    <name type="scientific">Lacibacter luteus</name>
    <dbReference type="NCBI Taxonomy" id="2508719"/>
    <lineage>
        <taxon>Bacteria</taxon>
        <taxon>Pseudomonadati</taxon>
        <taxon>Bacteroidota</taxon>
        <taxon>Chitinophagia</taxon>
        <taxon>Chitinophagales</taxon>
        <taxon>Chitinophagaceae</taxon>
        <taxon>Lacibacter</taxon>
    </lineage>
</organism>
<dbReference type="Gene3D" id="2.160.20.10">
    <property type="entry name" value="Single-stranded right-handed beta-helix, Pectin lyase-like"/>
    <property type="match status" value="1"/>
</dbReference>
<proteinExistence type="predicted"/>
<gene>
    <name evidence="3" type="ORF">ESA94_15230</name>
</gene>
<feature type="chain" id="PRO_5020656817" evidence="1">
    <location>
        <begin position="24"/>
        <end position="782"/>
    </location>
</feature>
<evidence type="ECO:0000313" key="4">
    <source>
        <dbReference type="Proteomes" id="UP000290204"/>
    </source>
</evidence>
<dbReference type="OrthoDB" id="642696at2"/>
<accession>A0A4Q1CG07</accession>
<dbReference type="InterPro" id="IPR012334">
    <property type="entry name" value="Pectin_lyas_fold"/>
</dbReference>
<keyword evidence="4" id="KW-1185">Reference proteome</keyword>
<dbReference type="EMBL" id="SDHW01000005">
    <property type="protein sequence ID" value="RXK58741.1"/>
    <property type="molecule type" value="Genomic_DNA"/>
</dbReference>
<evidence type="ECO:0000313" key="3">
    <source>
        <dbReference type="EMBL" id="RXK58741.1"/>
    </source>
</evidence>
<name>A0A4Q1CG07_9BACT</name>
<feature type="domain" description="Secretion system C-terminal sorting" evidence="2">
    <location>
        <begin position="704"/>
        <end position="779"/>
    </location>
</feature>
<feature type="signal peptide" evidence="1">
    <location>
        <begin position="1"/>
        <end position="23"/>
    </location>
</feature>
<dbReference type="SMART" id="SM00710">
    <property type="entry name" value="PbH1"/>
    <property type="match status" value="8"/>
</dbReference>